<name>A0A9W8ML65_9AGAR</name>
<organism evidence="2 3">
    <name type="scientific">Candolleomyces eurysporus</name>
    <dbReference type="NCBI Taxonomy" id="2828524"/>
    <lineage>
        <taxon>Eukaryota</taxon>
        <taxon>Fungi</taxon>
        <taxon>Dikarya</taxon>
        <taxon>Basidiomycota</taxon>
        <taxon>Agaricomycotina</taxon>
        <taxon>Agaricomycetes</taxon>
        <taxon>Agaricomycetidae</taxon>
        <taxon>Agaricales</taxon>
        <taxon>Agaricineae</taxon>
        <taxon>Psathyrellaceae</taxon>
        <taxon>Candolleomyces</taxon>
    </lineage>
</organism>
<evidence type="ECO:0008006" key="4">
    <source>
        <dbReference type="Google" id="ProtNLM"/>
    </source>
</evidence>
<comment type="caution">
    <text evidence="2">The sequence shown here is derived from an EMBL/GenBank/DDBJ whole genome shotgun (WGS) entry which is preliminary data.</text>
</comment>
<accession>A0A9W8ML65</accession>
<evidence type="ECO:0000256" key="1">
    <source>
        <dbReference type="SAM" id="MobiDB-lite"/>
    </source>
</evidence>
<dbReference type="OrthoDB" id="3253684at2759"/>
<dbReference type="InterPro" id="IPR040521">
    <property type="entry name" value="KDZ"/>
</dbReference>
<reference evidence="2" key="1">
    <citation type="submission" date="2022-06" db="EMBL/GenBank/DDBJ databases">
        <title>Genome Sequence of Candolleomyces eurysporus.</title>
        <authorList>
            <person name="Buettner E."/>
        </authorList>
    </citation>
    <scope>NUCLEOTIDE SEQUENCE</scope>
    <source>
        <strain evidence="2">VTCC 930004</strain>
    </source>
</reference>
<evidence type="ECO:0000313" key="3">
    <source>
        <dbReference type="Proteomes" id="UP001140091"/>
    </source>
</evidence>
<feature type="compositionally biased region" description="Acidic residues" evidence="1">
    <location>
        <begin position="31"/>
        <end position="42"/>
    </location>
</feature>
<evidence type="ECO:0000313" key="2">
    <source>
        <dbReference type="EMBL" id="KAJ2932559.1"/>
    </source>
</evidence>
<keyword evidence="3" id="KW-1185">Reference proteome</keyword>
<dbReference type="Proteomes" id="UP001140091">
    <property type="component" value="Unassembled WGS sequence"/>
</dbReference>
<proteinExistence type="predicted"/>
<dbReference type="Pfam" id="PF18758">
    <property type="entry name" value="KDZ"/>
    <property type="match status" value="1"/>
</dbReference>
<gene>
    <name evidence="2" type="ORF">H1R20_g4550</name>
</gene>
<protein>
    <recommendedName>
        <fullName evidence="4">CxC1-like cysteine cluster associated with KDZ transposases domain-containing protein</fullName>
    </recommendedName>
</protein>
<feature type="region of interest" description="Disordered" evidence="1">
    <location>
        <begin position="1"/>
        <end position="75"/>
    </location>
</feature>
<dbReference type="AlphaFoldDB" id="A0A9W8ML65"/>
<feature type="non-terminal residue" evidence="2">
    <location>
        <position position="681"/>
    </location>
</feature>
<dbReference type="PANTHER" id="PTHR33096">
    <property type="entry name" value="CXC2 DOMAIN-CONTAINING PROTEIN"/>
    <property type="match status" value="1"/>
</dbReference>
<dbReference type="PANTHER" id="PTHR33096:SF1">
    <property type="entry name" value="CXC1-LIKE CYSTEINE CLUSTER ASSOCIATED WITH KDZ TRANSPOSASES DOMAIN-CONTAINING PROTEIN"/>
    <property type="match status" value="1"/>
</dbReference>
<dbReference type="EMBL" id="JANBPK010000770">
    <property type="protein sequence ID" value="KAJ2932559.1"/>
    <property type="molecule type" value="Genomic_DNA"/>
</dbReference>
<sequence>MEERMAAIKAKKVSNASSSTEPMVVDTKDPAEEDWVFEDDEGEAQKPSDWQTSEPAAGAPMDVELGQPDRADLPRKRLAPDEAANELYERWKAVIPALVSPFLKYLDSTLGKEWARSSNSLRSECTQGPECPTTTYNITGLLFATLTERSSDAVTAMAAALNTTYHMRGFVVVNSKGKKTKEPFRRGLGYALQWYDCLRVEIERAKDQAIASKFAELFQLLPPKATVVVLYDVGCVLDRSVAQYEMFIDGIEERVMFATSVMHSYVHQWSCQLHYNPRLKDGLGLTDGENVERLWSRSRGLIPVCRSSGKHRRVWLIDRKLRTIAKELKEEMGFWISRKLNKGVVEQTAESQKTLDECNMEVEFLEKQWADQKATQISVRSLGVDLEFVRKLYLVREIKANVQRKATSTFWEFDKLDRAAGGKDIALGTKMHQHVRSAMTKKTAALTAAIKRYNTECQSLAAVSKPEWNIPLPEPLPTNMGELKTCTTLMENVWIEPIQGDSQRWVHDQDVRDGIRAMLRLKRCREEHQRLGREADNMLKWYRKELKAITAAIKDSSNVLLVSQLRLEFEELAGLKSSWATSLVTEASYEAHLSCIVQAADGIQLTWAPVKVADDSINDSELSAPVLHIDGGEEDGSTLPSAEEICLNDLFAEQAEHEGEVALQPLNCNLTWQAPVSFALF</sequence>